<dbReference type="Proteomes" id="UP000822688">
    <property type="component" value="Chromosome 12"/>
</dbReference>
<comment type="caution">
    <text evidence="1">The sequence shown here is derived from an EMBL/GenBank/DDBJ whole genome shotgun (WGS) entry which is preliminary data.</text>
</comment>
<dbReference type="EMBL" id="CM026433">
    <property type="protein sequence ID" value="KAG0554553.1"/>
    <property type="molecule type" value="Genomic_DNA"/>
</dbReference>
<dbReference type="AlphaFoldDB" id="A0A8T0G5K7"/>
<sequence>MLSTSVLSLWKANNKYFTSSEFHFASTRVATAGEVRNLCSSLWVTADHSSLKRSQNTHKGSKSSEINAKRSVYSSSLTPPIFVFKFPLHNTQSPIQVSALSTPAHLTN</sequence>
<evidence type="ECO:0000313" key="2">
    <source>
        <dbReference type="Proteomes" id="UP000822688"/>
    </source>
</evidence>
<proteinExistence type="predicted"/>
<gene>
    <name evidence="1" type="ORF">KC19_12G099800</name>
</gene>
<name>A0A8T0G5K7_CERPU</name>
<keyword evidence="2" id="KW-1185">Reference proteome</keyword>
<reference evidence="1" key="1">
    <citation type="submission" date="2020-06" db="EMBL/GenBank/DDBJ databases">
        <title>WGS assembly of Ceratodon purpureus strain R40.</title>
        <authorList>
            <person name="Carey S.B."/>
            <person name="Jenkins J."/>
            <person name="Shu S."/>
            <person name="Lovell J.T."/>
            <person name="Sreedasyam A."/>
            <person name="Maumus F."/>
            <person name="Tiley G.P."/>
            <person name="Fernandez-Pozo N."/>
            <person name="Barry K."/>
            <person name="Chen C."/>
            <person name="Wang M."/>
            <person name="Lipzen A."/>
            <person name="Daum C."/>
            <person name="Saski C.A."/>
            <person name="Payton A.C."/>
            <person name="Mcbreen J.C."/>
            <person name="Conrad R.E."/>
            <person name="Kollar L.M."/>
            <person name="Olsson S."/>
            <person name="Huttunen S."/>
            <person name="Landis J.B."/>
            <person name="Wickett N.J."/>
            <person name="Johnson M.G."/>
            <person name="Rensing S.A."/>
            <person name="Grimwood J."/>
            <person name="Schmutz J."/>
            <person name="Mcdaniel S.F."/>
        </authorList>
    </citation>
    <scope>NUCLEOTIDE SEQUENCE</scope>
    <source>
        <strain evidence="1">R40</strain>
    </source>
</reference>
<evidence type="ECO:0000313" key="1">
    <source>
        <dbReference type="EMBL" id="KAG0554553.1"/>
    </source>
</evidence>
<protein>
    <submittedName>
        <fullName evidence="1">Uncharacterized protein</fullName>
    </submittedName>
</protein>
<organism evidence="1 2">
    <name type="scientific">Ceratodon purpureus</name>
    <name type="common">Fire moss</name>
    <name type="synonym">Dicranum purpureum</name>
    <dbReference type="NCBI Taxonomy" id="3225"/>
    <lineage>
        <taxon>Eukaryota</taxon>
        <taxon>Viridiplantae</taxon>
        <taxon>Streptophyta</taxon>
        <taxon>Embryophyta</taxon>
        <taxon>Bryophyta</taxon>
        <taxon>Bryophytina</taxon>
        <taxon>Bryopsida</taxon>
        <taxon>Dicranidae</taxon>
        <taxon>Pseudoditrichales</taxon>
        <taxon>Ditrichaceae</taxon>
        <taxon>Ceratodon</taxon>
    </lineage>
</organism>
<accession>A0A8T0G5K7</accession>